<dbReference type="PROSITE" id="PS51732">
    <property type="entry name" value="ASN_GLN_ASE_3"/>
    <property type="match status" value="1"/>
</dbReference>
<keyword evidence="4 6" id="KW-0040">ANK repeat</keyword>
<feature type="domain" description="L-asparaginase N-terminal" evidence="10">
    <location>
        <begin position="13"/>
        <end position="298"/>
    </location>
</feature>
<evidence type="ECO:0000256" key="3">
    <source>
        <dbReference type="ARBA" id="ARBA00022801"/>
    </source>
</evidence>
<sequence length="665" mass="71562">MDSTSTQLTDEARVLVIYTGGTIGMLVGQQGLTTEPSFLTETLRSQTRFHDPMQNSLFSHSGSVQGFRQWSTNSGRSSPQTTVSVNAYPSHLPTLTVRSSRPIGHTGLSPEPDQNPALNPGCIRLSDNVYEAHLPSLVTPRSAVPSGTGSKRIRYAVLEWDPLLDSSNVEMNDWIRIATEIELNYSFDAFVILHGTDTMSYSSSALSFLLEDLGKTVILTGAQIPLSQLRNDATDNLMGALTIAGHYIIPEVCLYFNHMLFRGNRVSKMSSYDLNAFDSPNFPPLVKVGIDITVNWNNVIRQTSLRRFRAHKEMNSHVATLRLFPGITAETVSAFFNPSTKGVILETFGAGNAPQRSDLMDALRNACDRGVVVVAISQCSKGSVSDAYETGRTLLQVGVVPGGDMTPECALAKLSYLLSKPEFPTSEVRKLMGVPLRGELTRSTLVPPPGQLSVEQNLQSLNGVLSHFTRLAKLPSTQSPNPNITITNLDEATQDAAASWSWTVAEAASSEAALYPLLLHLAVARNDIETINFCLSKNTNTGNESDVNSLDAAGLITGGMANCTEPGSGKSPLHVAALNGSVDSTTVLLNAGALVHQRDLLGHTALYYAARQGCVDVVDILVKMGSTLCIVDKVFAELAVANASKAGDRFSLNIWQLAGYASTVS</sequence>
<dbReference type="Gene3D" id="3.40.50.1170">
    <property type="entry name" value="L-asparaginase, N-terminal domain"/>
    <property type="match status" value="1"/>
</dbReference>
<dbReference type="Proteomes" id="UP001163846">
    <property type="component" value="Unassembled WGS sequence"/>
</dbReference>
<dbReference type="FunFam" id="3.40.50.1170:FF:000003">
    <property type="entry name" value="60 kDa lysophospholipase"/>
    <property type="match status" value="1"/>
</dbReference>
<dbReference type="InterPro" id="IPR002110">
    <property type="entry name" value="Ankyrin_rpt"/>
</dbReference>
<dbReference type="SUPFAM" id="SSF53774">
    <property type="entry name" value="Glutaminase/Asparaginase"/>
    <property type="match status" value="1"/>
</dbReference>
<dbReference type="SMART" id="SM00870">
    <property type="entry name" value="Asparaginase"/>
    <property type="match status" value="1"/>
</dbReference>
<dbReference type="InterPro" id="IPR027473">
    <property type="entry name" value="L-asparaginase_C"/>
</dbReference>
<dbReference type="InterPro" id="IPR041725">
    <property type="entry name" value="L-asparaginase_I"/>
</dbReference>
<comment type="similarity">
    <text evidence="5">In the N-terminal section; belongs to the asparaginase 1 family.</text>
</comment>
<dbReference type="Gene3D" id="3.40.50.40">
    <property type="match status" value="1"/>
</dbReference>
<evidence type="ECO:0000256" key="9">
    <source>
        <dbReference type="SAM" id="MobiDB-lite"/>
    </source>
</evidence>
<dbReference type="EC" id="3.5.1.1" evidence="1"/>
<evidence type="ECO:0000256" key="6">
    <source>
        <dbReference type="PROSITE-ProRule" id="PRU00023"/>
    </source>
</evidence>
<dbReference type="GO" id="GO:0006528">
    <property type="term" value="P:asparagine metabolic process"/>
    <property type="evidence" value="ECO:0007669"/>
    <property type="project" value="UniProtKB-ARBA"/>
</dbReference>
<keyword evidence="13" id="KW-1185">Reference proteome</keyword>
<dbReference type="PROSITE" id="PS50297">
    <property type="entry name" value="ANK_REP_REGION"/>
    <property type="match status" value="2"/>
</dbReference>
<dbReference type="InterPro" id="IPR037152">
    <property type="entry name" value="L-asparaginase_N_sf"/>
</dbReference>
<feature type="repeat" description="ANK" evidence="6">
    <location>
        <begin position="601"/>
        <end position="633"/>
    </location>
</feature>
<dbReference type="InterPro" id="IPR040919">
    <property type="entry name" value="Asparaginase_C"/>
</dbReference>
<evidence type="ECO:0000256" key="8">
    <source>
        <dbReference type="PROSITE-ProRule" id="PRU10100"/>
    </source>
</evidence>
<comment type="caution">
    <text evidence="12">The sequence shown here is derived from an EMBL/GenBank/DDBJ whole genome shotgun (WGS) entry which is preliminary data.</text>
</comment>
<dbReference type="InterPro" id="IPR027474">
    <property type="entry name" value="L-asparaginase_N"/>
</dbReference>
<dbReference type="EMBL" id="MU806318">
    <property type="protein sequence ID" value="KAJ3836465.1"/>
    <property type="molecule type" value="Genomic_DNA"/>
</dbReference>
<evidence type="ECO:0000256" key="7">
    <source>
        <dbReference type="PROSITE-ProRule" id="PRU10099"/>
    </source>
</evidence>
<dbReference type="Gene3D" id="1.25.40.20">
    <property type="entry name" value="Ankyrin repeat-containing domain"/>
    <property type="match status" value="1"/>
</dbReference>
<reference evidence="12" key="1">
    <citation type="submission" date="2022-08" db="EMBL/GenBank/DDBJ databases">
        <authorList>
            <consortium name="DOE Joint Genome Institute"/>
            <person name="Min B."/>
            <person name="Riley R."/>
            <person name="Sierra-Patev S."/>
            <person name="Naranjo-Ortiz M."/>
            <person name="Looney B."/>
            <person name="Konkel Z."/>
            <person name="Slot J.C."/>
            <person name="Sakamoto Y."/>
            <person name="Steenwyk J.L."/>
            <person name="Rokas A."/>
            <person name="Carro J."/>
            <person name="Camarero S."/>
            <person name="Ferreira P."/>
            <person name="Molpeceres G."/>
            <person name="Ruiz-Duenas F.J."/>
            <person name="Serrano A."/>
            <person name="Henrissat B."/>
            <person name="Drula E."/>
            <person name="Hughes K.W."/>
            <person name="Mata J.L."/>
            <person name="Ishikawa N.K."/>
            <person name="Vargas-Isla R."/>
            <person name="Ushijima S."/>
            <person name="Smith C.A."/>
            <person name="Ahrendt S."/>
            <person name="Andreopoulos W."/>
            <person name="He G."/>
            <person name="Labutti K."/>
            <person name="Lipzen A."/>
            <person name="Ng V."/>
            <person name="Sandor L."/>
            <person name="Barry K."/>
            <person name="Martinez A.T."/>
            <person name="Xiao Y."/>
            <person name="Gibbons J.G."/>
            <person name="Terashima K."/>
            <person name="Hibbett D.S."/>
            <person name="Grigoriev I.V."/>
        </authorList>
    </citation>
    <scope>NUCLEOTIDE SEQUENCE</scope>
    <source>
        <strain evidence="12">TFB9207</strain>
    </source>
</reference>
<accession>A0AA38P519</accession>
<dbReference type="FunFam" id="3.40.50.40:FF:000001">
    <property type="entry name" value="L-asparaginase 1"/>
    <property type="match status" value="1"/>
</dbReference>
<feature type="region of interest" description="Disordered" evidence="9">
    <location>
        <begin position="97"/>
        <end position="117"/>
    </location>
</feature>
<dbReference type="PROSITE" id="PS00144">
    <property type="entry name" value="ASN_GLN_ASE_1"/>
    <property type="match status" value="1"/>
</dbReference>
<evidence type="ECO:0000256" key="4">
    <source>
        <dbReference type="ARBA" id="ARBA00023043"/>
    </source>
</evidence>
<keyword evidence="2" id="KW-0677">Repeat</keyword>
<dbReference type="PIRSF" id="PIRSF500176">
    <property type="entry name" value="L_ASNase"/>
    <property type="match status" value="1"/>
</dbReference>
<feature type="active site" evidence="7">
    <location>
        <position position="22"/>
    </location>
</feature>
<dbReference type="SMART" id="SM00248">
    <property type="entry name" value="ANK"/>
    <property type="match status" value="3"/>
</dbReference>
<dbReference type="InterPro" id="IPR006034">
    <property type="entry name" value="Asparaginase/glutaminase-like"/>
</dbReference>
<proteinExistence type="inferred from homology"/>
<keyword evidence="3" id="KW-0378">Hydrolase</keyword>
<evidence type="ECO:0000256" key="1">
    <source>
        <dbReference type="ARBA" id="ARBA00012920"/>
    </source>
</evidence>
<dbReference type="SFLD" id="SFLDS00057">
    <property type="entry name" value="Glutaminase/Asparaginase"/>
    <property type="match status" value="1"/>
</dbReference>
<evidence type="ECO:0000313" key="13">
    <source>
        <dbReference type="Proteomes" id="UP001163846"/>
    </source>
</evidence>
<feature type="repeat" description="ANK" evidence="6">
    <location>
        <begin position="568"/>
        <end position="600"/>
    </location>
</feature>
<evidence type="ECO:0000256" key="2">
    <source>
        <dbReference type="ARBA" id="ARBA00022737"/>
    </source>
</evidence>
<evidence type="ECO:0000313" key="12">
    <source>
        <dbReference type="EMBL" id="KAJ3836465.1"/>
    </source>
</evidence>
<dbReference type="CDD" id="cd08963">
    <property type="entry name" value="L-asparaginase_I"/>
    <property type="match status" value="1"/>
</dbReference>
<dbReference type="PANTHER" id="PTHR11707">
    <property type="entry name" value="L-ASPARAGINASE"/>
    <property type="match status" value="1"/>
</dbReference>
<evidence type="ECO:0000259" key="10">
    <source>
        <dbReference type="Pfam" id="PF00710"/>
    </source>
</evidence>
<protein>
    <recommendedName>
        <fullName evidence="1">asparaginase</fullName>
        <ecNumber evidence="1">3.5.1.1</ecNumber>
    </recommendedName>
</protein>
<dbReference type="PROSITE" id="PS50088">
    <property type="entry name" value="ANK_REPEAT"/>
    <property type="match status" value="2"/>
</dbReference>
<feature type="domain" description="Asparaginase/glutaminase C-terminal" evidence="11">
    <location>
        <begin position="317"/>
        <end position="432"/>
    </location>
</feature>
<dbReference type="Pfam" id="PF17763">
    <property type="entry name" value="Asparaginase_C"/>
    <property type="match status" value="1"/>
</dbReference>
<gene>
    <name evidence="12" type="ORF">F5878DRAFT_625082</name>
</gene>
<feature type="active site" evidence="8">
    <location>
        <position position="196"/>
    </location>
</feature>
<evidence type="ECO:0000259" key="11">
    <source>
        <dbReference type="Pfam" id="PF17763"/>
    </source>
</evidence>
<dbReference type="PIRSF" id="PIRSF001220">
    <property type="entry name" value="L-ASNase_gatD"/>
    <property type="match status" value="1"/>
</dbReference>
<dbReference type="AlphaFoldDB" id="A0AA38P519"/>
<evidence type="ECO:0000256" key="5">
    <source>
        <dbReference type="ARBA" id="ARBA00061199"/>
    </source>
</evidence>
<dbReference type="InterPro" id="IPR020827">
    <property type="entry name" value="Asparaginase/glutaminase_AS1"/>
</dbReference>
<name>A0AA38P519_9AGAR</name>
<dbReference type="PROSITE" id="PS00917">
    <property type="entry name" value="ASN_GLN_ASE_2"/>
    <property type="match status" value="1"/>
</dbReference>
<dbReference type="Pfam" id="PF00710">
    <property type="entry name" value="Asparaginase"/>
    <property type="match status" value="1"/>
</dbReference>
<dbReference type="GO" id="GO:0004067">
    <property type="term" value="F:asparaginase activity"/>
    <property type="evidence" value="ECO:0007669"/>
    <property type="project" value="UniProtKB-UniRule"/>
</dbReference>
<dbReference type="InterPro" id="IPR036770">
    <property type="entry name" value="Ankyrin_rpt-contain_sf"/>
</dbReference>
<dbReference type="InterPro" id="IPR027475">
    <property type="entry name" value="Asparaginase/glutaminase_AS2"/>
</dbReference>
<dbReference type="Pfam" id="PF12796">
    <property type="entry name" value="Ank_2"/>
    <property type="match status" value="1"/>
</dbReference>
<dbReference type="SUPFAM" id="SSF48403">
    <property type="entry name" value="Ankyrin repeat"/>
    <property type="match status" value="1"/>
</dbReference>
<organism evidence="12 13">
    <name type="scientific">Lentinula raphanica</name>
    <dbReference type="NCBI Taxonomy" id="153919"/>
    <lineage>
        <taxon>Eukaryota</taxon>
        <taxon>Fungi</taxon>
        <taxon>Dikarya</taxon>
        <taxon>Basidiomycota</taxon>
        <taxon>Agaricomycotina</taxon>
        <taxon>Agaricomycetes</taxon>
        <taxon>Agaricomycetidae</taxon>
        <taxon>Agaricales</taxon>
        <taxon>Marasmiineae</taxon>
        <taxon>Omphalotaceae</taxon>
        <taxon>Lentinula</taxon>
    </lineage>
</organism>
<dbReference type="PRINTS" id="PR00139">
    <property type="entry name" value="ASNGLNASE"/>
</dbReference>
<dbReference type="InterPro" id="IPR036152">
    <property type="entry name" value="Asp/glu_Ase-like_sf"/>
</dbReference>
<dbReference type="PANTHER" id="PTHR11707:SF28">
    <property type="entry name" value="60 KDA LYSOPHOSPHOLIPASE"/>
    <property type="match status" value="1"/>
</dbReference>